<sequence length="238" mass="25065">MSDARRDTALRRPTRMVRSSLMATVIAVSALVGCGGSPSPDGRPESAIVEGHTAGSDGSPATPASGEAASPARLTGSDLAWLQLMIPMNDRILLLLDLTSTGTDDEALASLADRLATNHRAELEDLHALREEAGVPDTNPHEGHRMTGMVTDDQLAEAAAEPPSRFDATVIDLLREHLEHSRTVSEGLLDAGSDEDALALAATLVDRREEQLAELTELFSPTDASDITESPASDAPEG</sequence>
<evidence type="ECO:0000313" key="4">
    <source>
        <dbReference type="Proteomes" id="UP000538929"/>
    </source>
</evidence>
<evidence type="ECO:0000256" key="1">
    <source>
        <dbReference type="SAM" id="MobiDB-lite"/>
    </source>
</evidence>
<feature type="region of interest" description="Disordered" evidence="1">
    <location>
        <begin position="36"/>
        <end position="71"/>
    </location>
</feature>
<dbReference type="Gene3D" id="1.20.1260.10">
    <property type="match status" value="1"/>
</dbReference>
<protein>
    <submittedName>
        <fullName evidence="3">DUF305 domain-containing protein</fullName>
    </submittedName>
</protein>
<gene>
    <name evidence="3" type="ORF">FNQ90_11215</name>
</gene>
<dbReference type="Proteomes" id="UP000538929">
    <property type="component" value="Unassembled WGS sequence"/>
</dbReference>
<accession>A0A7W3TDB0</accession>
<organism evidence="3 4">
    <name type="scientific">Streptomyces alkaliphilus</name>
    <dbReference type="NCBI Taxonomy" id="1472722"/>
    <lineage>
        <taxon>Bacteria</taxon>
        <taxon>Bacillati</taxon>
        <taxon>Actinomycetota</taxon>
        <taxon>Actinomycetes</taxon>
        <taxon>Kitasatosporales</taxon>
        <taxon>Streptomycetaceae</taxon>
        <taxon>Streptomyces</taxon>
    </lineage>
</organism>
<feature type="compositionally biased region" description="Polar residues" evidence="1">
    <location>
        <begin position="222"/>
        <end position="231"/>
    </location>
</feature>
<dbReference type="EMBL" id="VKHT01000285">
    <property type="protein sequence ID" value="MBB0244658.1"/>
    <property type="molecule type" value="Genomic_DNA"/>
</dbReference>
<feature type="region of interest" description="Disordered" evidence="1">
    <location>
        <begin position="216"/>
        <end position="238"/>
    </location>
</feature>
<reference evidence="4" key="1">
    <citation type="submission" date="2019-10" db="EMBL/GenBank/DDBJ databases">
        <title>Streptomyces sp. nov., a novel actinobacterium isolated from alkaline environment.</title>
        <authorList>
            <person name="Golinska P."/>
        </authorList>
    </citation>
    <scope>NUCLEOTIDE SEQUENCE [LARGE SCALE GENOMIC DNA]</scope>
    <source>
        <strain evidence="4">DSM 42118</strain>
    </source>
</reference>
<dbReference type="InterPro" id="IPR012347">
    <property type="entry name" value="Ferritin-like"/>
</dbReference>
<dbReference type="InterPro" id="IPR005183">
    <property type="entry name" value="DUF305_CopM-like"/>
</dbReference>
<keyword evidence="4" id="KW-1185">Reference proteome</keyword>
<evidence type="ECO:0000313" key="3">
    <source>
        <dbReference type="EMBL" id="MBB0244658.1"/>
    </source>
</evidence>
<feature type="domain" description="DUF305" evidence="2">
    <location>
        <begin position="78"/>
        <end position="218"/>
    </location>
</feature>
<dbReference type="AlphaFoldDB" id="A0A7W3TDB0"/>
<dbReference type="PROSITE" id="PS51257">
    <property type="entry name" value="PROKAR_LIPOPROTEIN"/>
    <property type="match status" value="1"/>
</dbReference>
<dbReference type="RefSeq" id="WP_182606244.1">
    <property type="nucleotide sequence ID" value="NZ_VKHT01000285.1"/>
</dbReference>
<dbReference type="Pfam" id="PF03713">
    <property type="entry name" value="DUF305"/>
    <property type="match status" value="1"/>
</dbReference>
<proteinExistence type="predicted"/>
<name>A0A7W3TDB0_9ACTN</name>
<comment type="caution">
    <text evidence="3">The sequence shown here is derived from an EMBL/GenBank/DDBJ whole genome shotgun (WGS) entry which is preliminary data.</text>
</comment>
<evidence type="ECO:0000259" key="2">
    <source>
        <dbReference type="Pfam" id="PF03713"/>
    </source>
</evidence>